<organism evidence="2 3">
    <name type="scientific">Lactobacillus gallinarum DSM 10532 = JCM 2011</name>
    <dbReference type="NCBI Taxonomy" id="1423748"/>
    <lineage>
        <taxon>Bacteria</taxon>
        <taxon>Bacillati</taxon>
        <taxon>Bacillota</taxon>
        <taxon>Bacilli</taxon>
        <taxon>Lactobacillales</taxon>
        <taxon>Lactobacillaceae</taxon>
        <taxon>Lactobacillus</taxon>
    </lineage>
</organism>
<dbReference type="InterPro" id="IPR043129">
    <property type="entry name" value="ATPase_NBD"/>
</dbReference>
<dbReference type="PATRIC" id="fig|1423748.3.peg.1546"/>
<protein>
    <submittedName>
        <fullName evidence="2">Nagc xylr family transcriptional regulator</fullName>
    </submittedName>
</protein>
<dbReference type="PANTHER" id="PTHR18964:SF170">
    <property type="entry name" value="SUGAR KINASE"/>
    <property type="match status" value="1"/>
</dbReference>
<dbReference type="Proteomes" id="UP000051311">
    <property type="component" value="Unassembled WGS sequence"/>
</dbReference>
<evidence type="ECO:0000313" key="2">
    <source>
        <dbReference type="EMBL" id="KRL21399.1"/>
    </source>
</evidence>
<sequence length="313" mass="34065">MKNMAKYLSFDIGGTNLKYALIDEEGKIFEKDRVETNTESLAAFMQPIYQVADKYRGQFKGIAVCVPGKIDTKHKVIYFGGALPFLDGLNLQETLGKKYQVPVSVENDGKAAALAEQWHGELHDVADGVTITLGTGVGGGIVVNHRVVHGWTFQAGELSWMITNAGIGAKNMAAYTGYTCSAVNMIKKINLALGNVSNLADGVAAFKAINEENLRALAIFQRYCRNVAIMIINIQTIINASKFVIGGGISAQPVLIEEINNQLHKILENNPMIGKQMIAPPVVAAKYGNDANLYGALYALLLELKEKKRTKMD</sequence>
<accession>A0A0R1NLR2</accession>
<dbReference type="Pfam" id="PF00480">
    <property type="entry name" value="ROK"/>
    <property type="match status" value="1"/>
</dbReference>
<comment type="caution">
    <text evidence="2">The sequence shown here is derived from an EMBL/GenBank/DDBJ whole genome shotgun (WGS) entry which is preliminary data.</text>
</comment>
<dbReference type="eggNOG" id="COG1940">
    <property type="taxonomic scope" value="Bacteria"/>
</dbReference>
<dbReference type="InterPro" id="IPR000600">
    <property type="entry name" value="ROK"/>
</dbReference>
<dbReference type="EMBL" id="AZEL01000047">
    <property type="protein sequence ID" value="KRL21399.1"/>
    <property type="molecule type" value="Genomic_DNA"/>
</dbReference>
<dbReference type="SUPFAM" id="SSF53067">
    <property type="entry name" value="Actin-like ATPase domain"/>
    <property type="match status" value="1"/>
</dbReference>
<evidence type="ECO:0000256" key="1">
    <source>
        <dbReference type="ARBA" id="ARBA00006479"/>
    </source>
</evidence>
<name>A0A0R1NLR2_9LACO</name>
<proteinExistence type="inferred from homology"/>
<gene>
    <name evidence="2" type="ORF">FC37_GL001485</name>
</gene>
<comment type="similarity">
    <text evidence="1">Belongs to the ROK (NagC/XylR) family.</text>
</comment>
<dbReference type="STRING" id="1423748.FC37_GL001485"/>
<dbReference type="AlphaFoldDB" id="A0A0R1NLR2"/>
<evidence type="ECO:0000313" key="3">
    <source>
        <dbReference type="Proteomes" id="UP000051311"/>
    </source>
</evidence>
<dbReference type="Gene3D" id="3.30.420.40">
    <property type="match status" value="2"/>
</dbReference>
<dbReference type="PANTHER" id="PTHR18964">
    <property type="entry name" value="ROK (REPRESSOR, ORF, KINASE) FAMILY"/>
    <property type="match status" value="1"/>
</dbReference>
<reference evidence="2 3" key="1">
    <citation type="journal article" date="2015" name="Genome Announc.">
        <title>Expanding the biotechnology potential of lactobacilli through comparative genomics of 213 strains and associated genera.</title>
        <authorList>
            <person name="Sun Z."/>
            <person name="Harris H.M."/>
            <person name="McCann A."/>
            <person name="Guo C."/>
            <person name="Argimon S."/>
            <person name="Zhang W."/>
            <person name="Yang X."/>
            <person name="Jeffery I.B."/>
            <person name="Cooney J.C."/>
            <person name="Kagawa T.F."/>
            <person name="Liu W."/>
            <person name="Song Y."/>
            <person name="Salvetti E."/>
            <person name="Wrobel A."/>
            <person name="Rasinkangas P."/>
            <person name="Parkhill J."/>
            <person name="Rea M.C."/>
            <person name="O'Sullivan O."/>
            <person name="Ritari J."/>
            <person name="Douillard F.P."/>
            <person name="Paul Ross R."/>
            <person name="Yang R."/>
            <person name="Briner A.E."/>
            <person name="Felis G.E."/>
            <person name="de Vos W.M."/>
            <person name="Barrangou R."/>
            <person name="Klaenhammer T.R."/>
            <person name="Caufield P.W."/>
            <person name="Cui Y."/>
            <person name="Zhang H."/>
            <person name="O'Toole P.W."/>
        </authorList>
    </citation>
    <scope>NUCLEOTIDE SEQUENCE [LARGE SCALE GENOMIC DNA]</scope>
    <source>
        <strain evidence="2 3">DSM 10532</strain>
    </source>
</reference>